<dbReference type="Pfam" id="PF14530">
    <property type="entry name" value="DUF4439"/>
    <property type="match status" value="1"/>
</dbReference>
<dbReference type="InterPro" id="IPR012347">
    <property type="entry name" value="Ferritin-like"/>
</dbReference>
<dbReference type="EMBL" id="JBHUEE010000009">
    <property type="protein sequence ID" value="MFD1719368.1"/>
    <property type="molecule type" value="Genomic_DNA"/>
</dbReference>
<feature type="region of interest" description="Disordered" evidence="1">
    <location>
        <begin position="32"/>
        <end position="54"/>
    </location>
</feature>
<evidence type="ECO:0000259" key="2">
    <source>
        <dbReference type="Pfam" id="PF14530"/>
    </source>
</evidence>
<evidence type="ECO:0000256" key="1">
    <source>
        <dbReference type="SAM" id="MobiDB-lite"/>
    </source>
</evidence>
<dbReference type="Gene3D" id="1.20.1260.10">
    <property type="match status" value="1"/>
</dbReference>
<sequence>MSADTQRHPDRHRSSRALLGIATTVLALSGCGLRLDTPPPQAPTPDEAESLRQDAAAATARLLGTTERTDGAGPASEVLTRITRDAEAQLAALGGVWQAWPDGAPEGVTPPEPAATAPAEDPDVTDVLDLLTASAADAREAATTAPTADLAALLGSVAIARGEAAQDLAEVADAEPPESEAAPLTLRVLRQRGVDGPTVQVLDQARFAYETVAARTTGSSREDAEDRARELQSLVDGAIRLGAPDSRLEAYQLPGPDEEAGLSANQAAAVRAETLLAEHWLFSLGRAESDVRSGLLAAAADSVDRIELWGAALPALPGLPPES</sequence>
<organism evidence="3 4">
    <name type="scientific">Georgenia deserti</name>
    <dbReference type="NCBI Taxonomy" id="2093781"/>
    <lineage>
        <taxon>Bacteria</taxon>
        <taxon>Bacillati</taxon>
        <taxon>Actinomycetota</taxon>
        <taxon>Actinomycetes</taxon>
        <taxon>Micrococcales</taxon>
        <taxon>Bogoriellaceae</taxon>
        <taxon>Georgenia</taxon>
    </lineage>
</organism>
<protein>
    <submittedName>
        <fullName evidence="3">DUF4439 domain-containing protein</fullName>
    </submittedName>
</protein>
<comment type="caution">
    <text evidence="3">The sequence shown here is derived from an EMBL/GenBank/DDBJ whole genome shotgun (WGS) entry which is preliminary data.</text>
</comment>
<reference evidence="4" key="1">
    <citation type="journal article" date="2019" name="Int. J. Syst. Evol. Microbiol.">
        <title>The Global Catalogue of Microorganisms (GCM) 10K type strain sequencing project: providing services to taxonomists for standard genome sequencing and annotation.</title>
        <authorList>
            <consortium name="The Broad Institute Genomics Platform"/>
            <consortium name="The Broad Institute Genome Sequencing Center for Infectious Disease"/>
            <person name="Wu L."/>
            <person name="Ma J."/>
        </authorList>
    </citation>
    <scope>NUCLEOTIDE SEQUENCE [LARGE SCALE GENOMIC DNA]</scope>
    <source>
        <strain evidence="4">JCM 17130</strain>
    </source>
</reference>
<name>A0ABW4L970_9MICO</name>
<dbReference type="RefSeq" id="WP_388009516.1">
    <property type="nucleotide sequence ID" value="NZ_JBHUEE010000009.1"/>
</dbReference>
<gene>
    <name evidence="3" type="ORF">ACFSE6_16105</name>
</gene>
<evidence type="ECO:0000313" key="4">
    <source>
        <dbReference type="Proteomes" id="UP001597277"/>
    </source>
</evidence>
<evidence type="ECO:0000313" key="3">
    <source>
        <dbReference type="EMBL" id="MFD1719368.1"/>
    </source>
</evidence>
<accession>A0ABW4L970</accession>
<dbReference type="Proteomes" id="UP001597277">
    <property type="component" value="Unassembled WGS sequence"/>
</dbReference>
<dbReference type="InterPro" id="IPR029447">
    <property type="entry name" value="DUF4439"/>
</dbReference>
<feature type="domain" description="DUF4439" evidence="2">
    <location>
        <begin position="205"/>
        <end position="320"/>
    </location>
</feature>
<keyword evidence="4" id="KW-1185">Reference proteome</keyword>
<proteinExistence type="predicted"/>
<dbReference type="PROSITE" id="PS51257">
    <property type="entry name" value="PROKAR_LIPOPROTEIN"/>
    <property type="match status" value="1"/>
</dbReference>